<gene>
    <name evidence="2" type="ORF">Cpir12675_000576</name>
</gene>
<evidence type="ECO:0000313" key="2">
    <source>
        <dbReference type="EMBL" id="KAL1901210.1"/>
    </source>
</evidence>
<dbReference type="PANTHER" id="PTHR46082">
    <property type="entry name" value="ATP/GTP-BINDING PROTEIN-RELATED"/>
    <property type="match status" value="1"/>
</dbReference>
<dbReference type="InterPro" id="IPR002182">
    <property type="entry name" value="NB-ARC"/>
</dbReference>
<dbReference type="SUPFAM" id="SSF52540">
    <property type="entry name" value="P-loop containing nucleoside triphosphate hydrolases"/>
    <property type="match status" value="1"/>
</dbReference>
<proteinExistence type="predicted"/>
<dbReference type="Gene3D" id="3.40.50.300">
    <property type="entry name" value="P-loop containing nucleotide triphosphate hydrolases"/>
    <property type="match status" value="1"/>
</dbReference>
<dbReference type="InterPro" id="IPR027417">
    <property type="entry name" value="P-loop_NTPase"/>
</dbReference>
<reference evidence="2 3" key="1">
    <citation type="journal article" date="2024" name="IMA Fungus">
        <title>IMA Genome - F19 : A genome assembly and annotation guide to empower mycologists, including annotated draft genome sequences of Ceratocystis pirilliformis, Diaporthe australafricana, Fusarium ophioides, Paecilomyces lecythidis, and Sporothrix stenoceras.</title>
        <authorList>
            <person name="Aylward J."/>
            <person name="Wilson A.M."/>
            <person name="Visagie C.M."/>
            <person name="Spraker J."/>
            <person name="Barnes I."/>
            <person name="Buitendag C."/>
            <person name="Ceriani C."/>
            <person name="Del Mar Angel L."/>
            <person name="du Plessis D."/>
            <person name="Fuchs T."/>
            <person name="Gasser K."/>
            <person name="Kramer D."/>
            <person name="Li W."/>
            <person name="Munsamy K."/>
            <person name="Piso A."/>
            <person name="Price J.L."/>
            <person name="Sonnekus B."/>
            <person name="Thomas C."/>
            <person name="van der Nest A."/>
            <person name="van Dijk A."/>
            <person name="van Heerden A."/>
            <person name="van Vuuren N."/>
            <person name="Yilmaz N."/>
            <person name="Duong T.A."/>
            <person name="van der Merwe N.A."/>
            <person name="Wingfield M.J."/>
            <person name="Wingfield B.D."/>
        </authorList>
    </citation>
    <scope>NUCLEOTIDE SEQUENCE [LARGE SCALE GENOMIC DNA]</scope>
    <source>
        <strain evidence="2 3">CMW 12675</strain>
    </source>
</reference>
<accession>A0ABR3ZKJ4</accession>
<keyword evidence="3" id="KW-1185">Reference proteome</keyword>
<sequence length="310" mass="34431">MLAVHYIPLHENQNFVGRQEILSKLNDKPFNQAGFQQVALVGLCGIGKPQVALKLAYTVKAKHPGYSVFWLTAASMDGYRNSCKALAGHLKLETAGSEDSRILVKDYLETEKGGKWLLVTDNADDTSLFNAPINENRISSFLPRSEKERIVYTTRSKEVSRSALEGDDGLELEEMLSGELATILMRGVNGFREEPQTDHQALINGLLSEPCHFPLAVAQAADYMAANEISIAEYLELLREPDGGKFELLKYKHIDNMHIQNSQGVVATTWVITFQQIQKTSLDAVNLLRFIAKVDSQAIPKPMLPGSDKK</sequence>
<dbReference type="Proteomes" id="UP001583280">
    <property type="component" value="Unassembled WGS sequence"/>
</dbReference>
<comment type="caution">
    <text evidence="2">The sequence shown here is derived from an EMBL/GenBank/DDBJ whole genome shotgun (WGS) entry which is preliminary data.</text>
</comment>
<dbReference type="Pfam" id="PF00931">
    <property type="entry name" value="NB-ARC"/>
    <property type="match status" value="1"/>
</dbReference>
<dbReference type="PANTHER" id="PTHR46082:SF6">
    <property type="entry name" value="AAA+ ATPASE DOMAIN-CONTAINING PROTEIN-RELATED"/>
    <property type="match status" value="1"/>
</dbReference>
<protein>
    <recommendedName>
        <fullName evidence="1">NB-ARC domain-containing protein</fullName>
    </recommendedName>
</protein>
<evidence type="ECO:0000259" key="1">
    <source>
        <dbReference type="Pfam" id="PF00931"/>
    </source>
</evidence>
<dbReference type="InterPro" id="IPR053137">
    <property type="entry name" value="NLR-like"/>
</dbReference>
<dbReference type="EMBL" id="JAWDJO010000007">
    <property type="protein sequence ID" value="KAL1901210.1"/>
    <property type="molecule type" value="Genomic_DNA"/>
</dbReference>
<name>A0ABR3ZKJ4_9PEZI</name>
<evidence type="ECO:0000313" key="3">
    <source>
        <dbReference type="Proteomes" id="UP001583280"/>
    </source>
</evidence>
<feature type="domain" description="NB-ARC" evidence="1">
    <location>
        <begin position="20"/>
        <end position="173"/>
    </location>
</feature>
<organism evidence="2 3">
    <name type="scientific">Ceratocystis pirilliformis</name>
    <dbReference type="NCBI Taxonomy" id="259994"/>
    <lineage>
        <taxon>Eukaryota</taxon>
        <taxon>Fungi</taxon>
        <taxon>Dikarya</taxon>
        <taxon>Ascomycota</taxon>
        <taxon>Pezizomycotina</taxon>
        <taxon>Sordariomycetes</taxon>
        <taxon>Hypocreomycetidae</taxon>
        <taxon>Microascales</taxon>
        <taxon>Ceratocystidaceae</taxon>
        <taxon>Ceratocystis</taxon>
    </lineage>
</organism>